<dbReference type="InterPro" id="IPR017948">
    <property type="entry name" value="TGFb_CS"/>
</dbReference>
<evidence type="ECO:0000313" key="9">
    <source>
        <dbReference type="EMBL" id="KRG07354.1"/>
    </source>
</evidence>
<dbReference type="GO" id="GO:0005125">
    <property type="term" value="F:cytokine activity"/>
    <property type="evidence" value="ECO:0007669"/>
    <property type="project" value="TreeGrafter"/>
</dbReference>
<evidence type="ECO:0000256" key="2">
    <source>
        <dbReference type="ARBA" id="ARBA00006656"/>
    </source>
</evidence>
<dbReference type="CDD" id="cd13755">
    <property type="entry name" value="TGF_beta_maverick"/>
    <property type="match status" value="1"/>
</dbReference>
<dbReference type="Pfam" id="PF00688">
    <property type="entry name" value="TGFb_propeptide"/>
    <property type="match status" value="1"/>
</dbReference>
<dbReference type="SMART" id="SM00204">
    <property type="entry name" value="TGFB"/>
    <property type="match status" value="1"/>
</dbReference>
<dbReference type="eggNOG" id="KOG3900">
    <property type="taxonomic scope" value="Eukaryota"/>
</dbReference>
<feature type="domain" description="TGF-beta family profile" evidence="8">
    <location>
        <begin position="235"/>
        <end position="350"/>
    </location>
</feature>
<dbReference type="InterPro" id="IPR029034">
    <property type="entry name" value="Cystine-knot_cytokine"/>
</dbReference>
<dbReference type="FunFam" id="2.10.90.10:FF:000058">
    <property type="entry name" value="Maverick"/>
    <property type="match status" value="1"/>
</dbReference>
<dbReference type="InterPro" id="IPR001111">
    <property type="entry name" value="TGF-b_propeptide"/>
</dbReference>
<evidence type="ECO:0000256" key="5">
    <source>
        <dbReference type="ARBA" id="ARBA00023157"/>
    </source>
</evidence>
<dbReference type="Gene3D" id="2.60.120.970">
    <property type="match status" value="1"/>
</dbReference>
<dbReference type="GO" id="GO:0005615">
    <property type="term" value="C:extracellular space"/>
    <property type="evidence" value="ECO:0007669"/>
    <property type="project" value="TreeGrafter"/>
</dbReference>
<dbReference type="OrthoDB" id="5949851at2759"/>
<protein>
    <recommendedName>
        <fullName evidence="8">TGF-beta family profile domain-containing protein</fullName>
    </recommendedName>
</protein>
<dbReference type="KEGG" id="dmo:Dmoj_GI25764"/>
<evidence type="ECO:0000259" key="8">
    <source>
        <dbReference type="PROSITE" id="PS51362"/>
    </source>
</evidence>
<feature type="region of interest" description="Disordered" evidence="7">
    <location>
        <begin position="69"/>
        <end position="100"/>
    </location>
</feature>
<reference evidence="9 10" key="1">
    <citation type="journal article" date="2007" name="Nature">
        <title>Evolution of genes and genomes on the Drosophila phylogeny.</title>
        <authorList>
            <consortium name="Drosophila 12 Genomes Consortium"/>
            <person name="Clark A.G."/>
            <person name="Eisen M.B."/>
            <person name="Smith D.R."/>
            <person name="Bergman C.M."/>
            <person name="Oliver B."/>
            <person name="Markow T.A."/>
            <person name="Kaufman T.C."/>
            <person name="Kellis M."/>
            <person name="Gelbart W."/>
            <person name="Iyer V.N."/>
            <person name="Pollard D.A."/>
            <person name="Sackton T.B."/>
            <person name="Larracuente A.M."/>
            <person name="Singh N.D."/>
            <person name="Abad J.P."/>
            <person name="Abt D.N."/>
            <person name="Adryan B."/>
            <person name="Aguade M."/>
            <person name="Akashi H."/>
            <person name="Anderson W.W."/>
            <person name="Aquadro C.F."/>
            <person name="Ardell D.H."/>
            <person name="Arguello R."/>
            <person name="Artieri C.G."/>
            <person name="Barbash D.A."/>
            <person name="Barker D."/>
            <person name="Barsanti P."/>
            <person name="Batterham P."/>
            <person name="Batzoglou S."/>
            <person name="Begun D."/>
            <person name="Bhutkar A."/>
            <person name="Blanco E."/>
            <person name="Bosak S.A."/>
            <person name="Bradley R.K."/>
            <person name="Brand A.D."/>
            <person name="Brent M.R."/>
            <person name="Brooks A.N."/>
            <person name="Brown R.H."/>
            <person name="Butlin R.K."/>
            <person name="Caggese C."/>
            <person name="Calvi B.R."/>
            <person name="Bernardo de Carvalho A."/>
            <person name="Caspi A."/>
            <person name="Castrezana S."/>
            <person name="Celniker S.E."/>
            <person name="Chang J.L."/>
            <person name="Chapple C."/>
            <person name="Chatterji S."/>
            <person name="Chinwalla A."/>
            <person name="Civetta A."/>
            <person name="Clifton S.W."/>
            <person name="Comeron J.M."/>
            <person name="Costello J.C."/>
            <person name="Coyne J.A."/>
            <person name="Daub J."/>
            <person name="David R.G."/>
            <person name="Delcher A.L."/>
            <person name="Delehaunty K."/>
            <person name="Do C.B."/>
            <person name="Ebling H."/>
            <person name="Edwards K."/>
            <person name="Eickbush T."/>
            <person name="Evans J.D."/>
            <person name="Filipski A."/>
            <person name="Findeiss S."/>
            <person name="Freyhult E."/>
            <person name="Fulton L."/>
            <person name="Fulton R."/>
            <person name="Garcia A.C."/>
            <person name="Gardiner A."/>
            <person name="Garfield D.A."/>
            <person name="Garvin B.E."/>
            <person name="Gibson G."/>
            <person name="Gilbert D."/>
            <person name="Gnerre S."/>
            <person name="Godfrey J."/>
            <person name="Good R."/>
            <person name="Gotea V."/>
            <person name="Gravely B."/>
            <person name="Greenberg A.J."/>
            <person name="Griffiths-Jones S."/>
            <person name="Gross S."/>
            <person name="Guigo R."/>
            <person name="Gustafson E.A."/>
            <person name="Haerty W."/>
            <person name="Hahn M.W."/>
            <person name="Halligan D.L."/>
            <person name="Halpern A.L."/>
            <person name="Halter G.M."/>
            <person name="Han M.V."/>
            <person name="Heger A."/>
            <person name="Hillier L."/>
            <person name="Hinrichs A.S."/>
            <person name="Holmes I."/>
            <person name="Hoskins R.A."/>
            <person name="Hubisz M.J."/>
            <person name="Hultmark D."/>
            <person name="Huntley M.A."/>
            <person name="Jaffe D.B."/>
            <person name="Jagadeeshan S."/>
            <person name="Jeck W.R."/>
            <person name="Johnson J."/>
            <person name="Jones C.D."/>
            <person name="Jordan W.C."/>
            <person name="Karpen G.H."/>
            <person name="Kataoka E."/>
            <person name="Keightley P.D."/>
            <person name="Kheradpour P."/>
            <person name="Kirkness E.F."/>
            <person name="Koerich L.B."/>
            <person name="Kristiansen K."/>
            <person name="Kudrna D."/>
            <person name="Kulathinal R.J."/>
            <person name="Kumar S."/>
            <person name="Kwok R."/>
            <person name="Lander E."/>
            <person name="Langley C.H."/>
            <person name="Lapoint R."/>
            <person name="Lazzaro B.P."/>
            <person name="Lee S.J."/>
            <person name="Levesque L."/>
            <person name="Li R."/>
            <person name="Lin C.F."/>
            <person name="Lin M.F."/>
            <person name="Lindblad-Toh K."/>
            <person name="Llopart A."/>
            <person name="Long M."/>
            <person name="Low L."/>
            <person name="Lozovsky E."/>
            <person name="Lu J."/>
            <person name="Luo M."/>
            <person name="Machado C.A."/>
            <person name="Makalowski W."/>
            <person name="Marzo M."/>
            <person name="Matsuda M."/>
            <person name="Matzkin L."/>
            <person name="McAllister B."/>
            <person name="McBride C.S."/>
            <person name="McKernan B."/>
            <person name="McKernan K."/>
            <person name="Mendez-Lago M."/>
            <person name="Minx P."/>
            <person name="Mollenhauer M.U."/>
            <person name="Montooth K."/>
            <person name="Mount S.M."/>
            <person name="Mu X."/>
            <person name="Myers E."/>
            <person name="Negre B."/>
            <person name="Newfeld S."/>
            <person name="Nielsen R."/>
            <person name="Noor M.A."/>
            <person name="O'Grady P."/>
            <person name="Pachter L."/>
            <person name="Papaceit M."/>
            <person name="Parisi M.J."/>
            <person name="Parisi M."/>
            <person name="Parts L."/>
            <person name="Pedersen J.S."/>
            <person name="Pesole G."/>
            <person name="Phillippy A.M."/>
            <person name="Ponting C.P."/>
            <person name="Pop M."/>
            <person name="Porcelli D."/>
            <person name="Powell J.R."/>
            <person name="Prohaska S."/>
            <person name="Pruitt K."/>
            <person name="Puig M."/>
            <person name="Quesneville H."/>
            <person name="Ram K.R."/>
            <person name="Rand D."/>
            <person name="Rasmussen M.D."/>
            <person name="Reed L.K."/>
            <person name="Reenan R."/>
            <person name="Reily A."/>
            <person name="Remington K.A."/>
            <person name="Rieger T.T."/>
            <person name="Ritchie M.G."/>
            <person name="Robin C."/>
            <person name="Rogers Y.H."/>
            <person name="Rohde C."/>
            <person name="Rozas J."/>
            <person name="Rubenfield M.J."/>
            <person name="Ruiz A."/>
            <person name="Russo S."/>
            <person name="Salzberg S.L."/>
            <person name="Sanchez-Gracia A."/>
            <person name="Saranga D.J."/>
            <person name="Sato H."/>
            <person name="Schaeffer S.W."/>
            <person name="Schatz M.C."/>
            <person name="Schlenke T."/>
            <person name="Schwartz R."/>
            <person name="Segarra C."/>
            <person name="Singh R.S."/>
            <person name="Sirot L."/>
            <person name="Sirota M."/>
            <person name="Sisneros N.B."/>
            <person name="Smith C.D."/>
            <person name="Smith T.F."/>
            <person name="Spieth J."/>
            <person name="Stage D.E."/>
            <person name="Stark A."/>
            <person name="Stephan W."/>
            <person name="Strausberg R.L."/>
            <person name="Strempel S."/>
            <person name="Sturgill D."/>
            <person name="Sutton G."/>
            <person name="Sutton G.G."/>
            <person name="Tao W."/>
            <person name="Teichmann S."/>
            <person name="Tobari Y.N."/>
            <person name="Tomimura Y."/>
            <person name="Tsolas J.M."/>
            <person name="Valente V.L."/>
            <person name="Venter E."/>
            <person name="Venter J.C."/>
            <person name="Vicario S."/>
            <person name="Vieira F.G."/>
            <person name="Vilella A.J."/>
            <person name="Villasante A."/>
            <person name="Walenz B."/>
            <person name="Wang J."/>
            <person name="Wasserman M."/>
            <person name="Watts T."/>
            <person name="Wilson D."/>
            <person name="Wilson R.K."/>
            <person name="Wing R.A."/>
            <person name="Wolfner M.F."/>
            <person name="Wong A."/>
            <person name="Wong G.K."/>
            <person name="Wu C.I."/>
            <person name="Wu G."/>
            <person name="Yamamoto D."/>
            <person name="Yang H.P."/>
            <person name="Yang S.P."/>
            <person name="Yorke J.A."/>
            <person name="Yoshida K."/>
            <person name="Zdobnov E."/>
            <person name="Zhang P."/>
            <person name="Zhang Y."/>
            <person name="Zimin A.V."/>
            <person name="Baldwin J."/>
            <person name="Abdouelleil A."/>
            <person name="Abdulkadir J."/>
            <person name="Abebe A."/>
            <person name="Abera B."/>
            <person name="Abreu J."/>
            <person name="Acer S.C."/>
            <person name="Aftuck L."/>
            <person name="Alexander A."/>
            <person name="An P."/>
            <person name="Anderson E."/>
            <person name="Anderson S."/>
            <person name="Arachi H."/>
            <person name="Azer M."/>
            <person name="Bachantsang P."/>
            <person name="Barry A."/>
            <person name="Bayul T."/>
            <person name="Berlin A."/>
            <person name="Bessette D."/>
            <person name="Bloom T."/>
            <person name="Blye J."/>
            <person name="Boguslavskiy L."/>
            <person name="Bonnet C."/>
            <person name="Boukhgalter B."/>
            <person name="Bourzgui I."/>
            <person name="Brown A."/>
            <person name="Cahill P."/>
            <person name="Channer S."/>
            <person name="Cheshatsang Y."/>
            <person name="Chuda L."/>
            <person name="Citroen M."/>
            <person name="Collymore A."/>
            <person name="Cooke P."/>
            <person name="Costello M."/>
            <person name="D'Aco K."/>
            <person name="Daza R."/>
            <person name="De Haan G."/>
            <person name="DeGray S."/>
            <person name="DeMaso C."/>
            <person name="Dhargay N."/>
            <person name="Dooley K."/>
            <person name="Dooley E."/>
            <person name="Doricent M."/>
            <person name="Dorje P."/>
            <person name="Dorjee K."/>
            <person name="Dupes A."/>
            <person name="Elong R."/>
            <person name="Falk J."/>
            <person name="Farina A."/>
            <person name="Faro S."/>
            <person name="Ferguson D."/>
            <person name="Fisher S."/>
            <person name="Foley C.D."/>
            <person name="Franke A."/>
            <person name="Friedrich D."/>
            <person name="Gadbois L."/>
            <person name="Gearin G."/>
            <person name="Gearin C.R."/>
            <person name="Giannoukos G."/>
            <person name="Goode T."/>
            <person name="Graham J."/>
            <person name="Grandbois E."/>
            <person name="Grewal S."/>
            <person name="Gyaltsen K."/>
            <person name="Hafez N."/>
            <person name="Hagos B."/>
            <person name="Hall J."/>
            <person name="Henson C."/>
            <person name="Hollinger A."/>
            <person name="Honan T."/>
            <person name="Huard M.D."/>
            <person name="Hughes L."/>
            <person name="Hurhula B."/>
            <person name="Husby M.E."/>
            <person name="Kamat A."/>
            <person name="Kanga B."/>
            <person name="Kashin S."/>
            <person name="Khazanovich D."/>
            <person name="Kisner P."/>
            <person name="Lance K."/>
            <person name="Lara M."/>
            <person name="Lee W."/>
            <person name="Lennon N."/>
            <person name="Letendre F."/>
            <person name="LeVine R."/>
            <person name="Lipovsky A."/>
            <person name="Liu X."/>
            <person name="Liu J."/>
            <person name="Liu S."/>
            <person name="Lokyitsang T."/>
            <person name="Lokyitsang Y."/>
            <person name="Lubonja R."/>
            <person name="Lui A."/>
            <person name="MacDonald P."/>
            <person name="Magnisalis V."/>
            <person name="Maru K."/>
            <person name="Matthews C."/>
            <person name="McCusker W."/>
            <person name="McDonough S."/>
            <person name="Mehta T."/>
            <person name="Meldrim J."/>
            <person name="Meneus L."/>
            <person name="Mihai O."/>
            <person name="Mihalev A."/>
            <person name="Mihova T."/>
            <person name="Mittelman R."/>
            <person name="Mlenga V."/>
            <person name="Montmayeur A."/>
            <person name="Mulrain L."/>
            <person name="Navidi A."/>
            <person name="Naylor J."/>
            <person name="Negash T."/>
            <person name="Nguyen T."/>
            <person name="Nguyen N."/>
            <person name="Nicol R."/>
            <person name="Norbu C."/>
            <person name="Norbu N."/>
            <person name="Novod N."/>
            <person name="O'Neill B."/>
            <person name="Osman S."/>
            <person name="Markiewicz E."/>
            <person name="Oyono O.L."/>
            <person name="Patti C."/>
            <person name="Phunkhang P."/>
            <person name="Pierre F."/>
            <person name="Priest M."/>
            <person name="Raghuraman S."/>
            <person name="Rege F."/>
            <person name="Reyes R."/>
            <person name="Rise C."/>
            <person name="Rogov P."/>
            <person name="Ross K."/>
            <person name="Ryan E."/>
            <person name="Settipalli S."/>
            <person name="Shea T."/>
            <person name="Sherpa N."/>
            <person name="Shi L."/>
            <person name="Shih D."/>
            <person name="Sparrow T."/>
            <person name="Spaulding J."/>
            <person name="Stalker J."/>
            <person name="Stange-Thomann N."/>
            <person name="Stavropoulos S."/>
            <person name="Stone C."/>
            <person name="Strader C."/>
            <person name="Tesfaye S."/>
            <person name="Thomson T."/>
            <person name="Thoulutsang Y."/>
            <person name="Thoulutsang D."/>
            <person name="Topham K."/>
            <person name="Topping I."/>
            <person name="Tsamla T."/>
            <person name="Vassiliev H."/>
            <person name="Vo A."/>
            <person name="Wangchuk T."/>
            <person name="Wangdi T."/>
            <person name="Weiand M."/>
            <person name="Wilkinson J."/>
            <person name="Wilson A."/>
            <person name="Yadav S."/>
            <person name="Young G."/>
            <person name="Yu Q."/>
            <person name="Zembek L."/>
            <person name="Zhong D."/>
            <person name="Zimmer A."/>
            <person name="Zwirko Z."/>
            <person name="Jaffe D.B."/>
            <person name="Alvarez P."/>
            <person name="Brockman W."/>
            <person name="Butler J."/>
            <person name="Chin C."/>
            <person name="Gnerre S."/>
            <person name="Grabherr M."/>
            <person name="Kleber M."/>
            <person name="Mauceli E."/>
            <person name="MacCallum I."/>
        </authorList>
    </citation>
    <scope>NUCLEOTIDE SEQUENCE [LARGE SCALE GENOMIC DNA]</scope>
    <source>
        <strain evidence="10">Tucson 15081-1352.22</strain>
    </source>
</reference>
<dbReference type="AlphaFoldDB" id="A0A0Q9XNV1"/>
<dbReference type="EMBL" id="CH933813">
    <property type="protein sequence ID" value="KRG07354.1"/>
    <property type="molecule type" value="Genomic_DNA"/>
</dbReference>
<feature type="compositionally biased region" description="Polar residues" evidence="7">
    <location>
        <begin position="84"/>
        <end position="100"/>
    </location>
</feature>
<dbReference type="PANTHER" id="PTHR11848">
    <property type="entry name" value="TGF-BETA FAMILY"/>
    <property type="match status" value="1"/>
</dbReference>
<keyword evidence="4 6" id="KW-0339">Growth factor</keyword>
<dbReference type="InterPro" id="IPR001839">
    <property type="entry name" value="TGF-b_C"/>
</dbReference>
<dbReference type="Gene3D" id="2.10.90.10">
    <property type="entry name" value="Cystine-knot cytokines"/>
    <property type="match status" value="1"/>
</dbReference>
<evidence type="ECO:0000256" key="7">
    <source>
        <dbReference type="SAM" id="MobiDB-lite"/>
    </source>
</evidence>
<dbReference type="Pfam" id="PF00019">
    <property type="entry name" value="TGF_beta"/>
    <property type="match status" value="1"/>
</dbReference>
<evidence type="ECO:0000256" key="6">
    <source>
        <dbReference type="RuleBase" id="RU000354"/>
    </source>
</evidence>
<dbReference type="SUPFAM" id="SSF57501">
    <property type="entry name" value="Cystine-knot cytokines"/>
    <property type="match status" value="1"/>
</dbReference>
<evidence type="ECO:0000256" key="3">
    <source>
        <dbReference type="ARBA" id="ARBA00022525"/>
    </source>
</evidence>
<dbReference type="PANTHER" id="PTHR11848:SF119">
    <property type="entry name" value="TGF-BETA FAMILY PROFILE DOMAIN-CONTAINING PROTEIN"/>
    <property type="match status" value="1"/>
</dbReference>
<accession>A0A0Q9XNV1</accession>
<proteinExistence type="inferred from homology"/>
<evidence type="ECO:0000256" key="1">
    <source>
        <dbReference type="ARBA" id="ARBA00004613"/>
    </source>
</evidence>
<gene>
    <name evidence="9" type="primary">Dmoj\GI25764</name>
    <name evidence="9" type="ORF">Dmoj_GI25764</name>
</gene>
<comment type="subcellular location">
    <subcellularLocation>
        <location evidence="1">Secreted</location>
    </subcellularLocation>
</comment>
<keyword evidence="10" id="KW-1185">Reference proteome</keyword>
<dbReference type="FunCoup" id="A0A0Q9XNV1">
    <property type="interactions" value="3"/>
</dbReference>
<dbReference type="PROSITE" id="PS51362">
    <property type="entry name" value="TGF_BETA_2"/>
    <property type="match status" value="1"/>
</dbReference>
<keyword evidence="5" id="KW-1015">Disulfide bond</keyword>
<keyword evidence="3" id="KW-0964">Secreted</keyword>
<dbReference type="GO" id="GO:0008083">
    <property type="term" value="F:growth factor activity"/>
    <property type="evidence" value="ECO:0007669"/>
    <property type="project" value="UniProtKB-KW"/>
</dbReference>
<dbReference type="InterPro" id="IPR015615">
    <property type="entry name" value="TGF-beta-rel"/>
</dbReference>
<evidence type="ECO:0000256" key="4">
    <source>
        <dbReference type="ARBA" id="ARBA00023030"/>
    </source>
</evidence>
<dbReference type="PROSITE" id="PS00250">
    <property type="entry name" value="TGF_BETA_1"/>
    <property type="match status" value="1"/>
</dbReference>
<evidence type="ECO:0000313" key="10">
    <source>
        <dbReference type="Proteomes" id="UP000009192"/>
    </source>
</evidence>
<dbReference type="InParanoid" id="A0A0Q9XNV1"/>
<comment type="similarity">
    <text evidence="2 6">Belongs to the TGF-beta family.</text>
</comment>
<name>A0A0Q9XNV1_DROMO</name>
<dbReference type="Proteomes" id="UP000009192">
    <property type="component" value="Unassembled WGS sequence"/>
</dbReference>
<sequence>MKRANLESRMESFSDKTNILLHFPLAINDADEYHYKKLDEANVRLMMLYNPALAAQSRHYRTRIEQEAKIKHNNSMNHRAKCNTDGTISANNQQNRSPKTRSYTLKLSVYQLLPMHKRKQLDSRKIEFENAMDVDETHSQWLEFDVTEAVRGWLNKSCENLGIEIQCDKCRRIGARILSDVYSPHHRDQIDADDDDRYHLSPVLNIIGHIGRTHREKGIQSFNHSNYSDHRNSNKAKLWPNSCYKPHQRCCRHQLNVAFKDIKGFEFIIQPKVFDAGYCLGRCPPRHNPAHHHALLQSLIWQQDHNRVPRPCCAPSKLTELEILHVDENHSDKLKISTWSNMQVSECACS</sequence>
<organism evidence="9 10">
    <name type="scientific">Drosophila mojavensis</name>
    <name type="common">Fruit fly</name>
    <dbReference type="NCBI Taxonomy" id="7230"/>
    <lineage>
        <taxon>Eukaryota</taxon>
        <taxon>Metazoa</taxon>
        <taxon>Ecdysozoa</taxon>
        <taxon>Arthropoda</taxon>
        <taxon>Hexapoda</taxon>
        <taxon>Insecta</taxon>
        <taxon>Pterygota</taxon>
        <taxon>Neoptera</taxon>
        <taxon>Endopterygota</taxon>
        <taxon>Diptera</taxon>
        <taxon>Brachycera</taxon>
        <taxon>Muscomorpha</taxon>
        <taxon>Ephydroidea</taxon>
        <taxon>Drosophilidae</taxon>
        <taxon>Drosophila</taxon>
    </lineage>
</organism>